<gene>
    <name evidence="5" type="ORF">IDJ81_10495</name>
</gene>
<dbReference type="EC" id="6.3.3.2" evidence="4"/>
<organism evidence="5 6">
    <name type="scientific">Tsuneonella flava</name>
    <dbReference type="NCBI Taxonomy" id="2055955"/>
    <lineage>
        <taxon>Bacteria</taxon>
        <taxon>Pseudomonadati</taxon>
        <taxon>Pseudomonadota</taxon>
        <taxon>Alphaproteobacteria</taxon>
        <taxon>Sphingomonadales</taxon>
        <taxon>Erythrobacteraceae</taxon>
        <taxon>Tsuneonella</taxon>
    </lineage>
</organism>
<reference evidence="5 6" key="1">
    <citation type="submission" date="2020-09" db="EMBL/GenBank/DDBJ databases">
        <title>Complete genome sequence of altererythrobacter flavus SS-21NJ, isolated from Dongying oil sludge in Shandong province.</title>
        <authorList>
            <person name="Sun S."/>
            <person name="Zhang Z."/>
        </authorList>
    </citation>
    <scope>NUCLEOTIDE SEQUENCE [LARGE SCALE GENOMIC DNA]</scope>
    <source>
        <strain evidence="5 6">SS-21NJ</strain>
    </source>
</reference>
<dbReference type="InterPro" id="IPR037171">
    <property type="entry name" value="NagB/RpiA_transferase-like"/>
</dbReference>
<keyword evidence="5" id="KW-0436">Ligase</keyword>
<comment type="similarity">
    <text evidence="1 4">Belongs to the 5-formyltetrahydrofolate cyclo-ligase family.</text>
</comment>
<dbReference type="NCBIfam" id="TIGR02727">
    <property type="entry name" value="MTHFS_bact"/>
    <property type="match status" value="1"/>
</dbReference>
<keyword evidence="6" id="KW-1185">Reference proteome</keyword>
<evidence type="ECO:0000256" key="4">
    <source>
        <dbReference type="RuleBase" id="RU361279"/>
    </source>
</evidence>
<dbReference type="Pfam" id="PF01812">
    <property type="entry name" value="5-FTHF_cyc-lig"/>
    <property type="match status" value="1"/>
</dbReference>
<evidence type="ECO:0000313" key="5">
    <source>
        <dbReference type="EMBL" id="QSB43785.1"/>
    </source>
</evidence>
<keyword evidence="4" id="KW-0479">Metal-binding</keyword>
<comment type="cofactor">
    <cofactor evidence="4">
        <name>Mg(2+)</name>
        <dbReference type="ChEBI" id="CHEBI:18420"/>
    </cofactor>
</comment>
<evidence type="ECO:0000313" key="6">
    <source>
        <dbReference type="Proteomes" id="UP000663637"/>
    </source>
</evidence>
<accession>A0ABX7K6D5</accession>
<dbReference type="Proteomes" id="UP000663637">
    <property type="component" value="Chromosome"/>
</dbReference>
<dbReference type="EMBL" id="CP061510">
    <property type="protein sequence ID" value="QSB43785.1"/>
    <property type="molecule type" value="Genomic_DNA"/>
</dbReference>
<evidence type="ECO:0000256" key="1">
    <source>
        <dbReference type="ARBA" id="ARBA00010638"/>
    </source>
</evidence>
<dbReference type="PIRSF" id="PIRSF006806">
    <property type="entry name" value="FTHF_cligase"/>
    <property type="match status" value="1"/>
</dbReference>
<dbReference type="InterPro" id="IPR002698">
    <property type="entry name" value="FTHF_cligase"/>
</dbReference>
<sequence length="195" mass="21190">MKACVTDKQTLRKQLRADRKRHVAVLPAVTRALLLRTPPAPLAALVPENAVIGLYRATPHEAPAGNYAKYYIEHGHRIALPRFAADNAPMEFATHCDPFGETDLESGPFGLNQPGPEALVLVPDVVFVPLVGFTDSGQRLGQGGGHYDRWLAEHPGTTAIGLAWDCQLVDTLPTEEHDIPLSAIVTPTRLYGPFT</sequence>
<name>A0ABX7K6D5_9SPHN</name>
<keyword evidence="4" id="KW-0460">Magnesium</keyword>
<keyword evidence="3 4" id="KW-0067">ATP-binding</keyword>
<dbReference type="PANTHER" id="PTHR23407:SF1">
    <property type="entry name" value="5-FORMYLTETRAHYDROFOLATE CYCLO-LIGASE"/>
    <property type="match status" value="1"/>
</dbReference>
<dbReference type="InterPro" id="IPR024185">
    <property type="entry name" value="FTHF_cligase-like_sf"/>
</dbReference>
<keyword evidence="2 4" id="KW-0547">Nucleotide-binding</keyword>
<evidence type="ECO:0000256" key="3">
    <source>
        <dbReference type="ARBA" id="ARBA00022840"/>
    </source>
</evidence>
<comment type="catalytic activity">
    <reaction evidence="4">
        <text>(6S)-5-formyl-5,6,7,8-tetrahydrofolate + ATP = (6R)-5,10-methenyltetrahydrofolate + ADP + phosphate</text>
        <dbReference type="Rhea" id="RHEA:10488"/>
        <dbReference type="ChEBI" id="CHEBI:30616"/>
        <dbReference type="ChEBI" id="CHEBI:43474"/>
        <dbReference type="ChEBI" id="CHEBI:57455"/>
        <dbReference type="ChEBI" id="CHEBI:57457"/>
        <dbReference type="ChEBI" id="CHEBI:456216"/>
        <dbReference type="EC" id="6.3.3.2"/>
    </reaction>
</comment>
<dbReference type="PANTHER" id="PTHR23407">
    <property type="entry name" value="ATPASE INHIBITOR/5-FORMYLTETRAHYDROFOLATE CYCLO-LIGASE"/>
    <property type="match status" value="1"/>
</dbReference>
<protein>
    <recommendedName>
        <fullName evidence="4">5-formyltetrahydrofolate cyclo-ligase</fullName>
        <ecNumber evidence="4">6.3.3.2</ecNumber>
    </recommendedName>
</protein>
<dbReference type="Gene3D" id="3.40.50.10420">
    <property type="entry name" value="NagB/RpiA/CoA transferase-like"/>
    <property type="match status" value="1"/>
</dbReference>
<proteinExistence type="inferred from homology"/>
<dbReference type="GO" id="GO:0030272">
    <property type="term" value="F:5-formyltetrahydrofolate cyclo-ligase activity"/>
    <property type="evidence" value="ECO:0007669"/>
    <property type="project" value="UniProtKB-EC"/>
</dbReference>
<dbReference type="SUPFAM" id="SSF100950">
    <property type="entry name" value="NagB/RpiA/CoA transferase-like"/>
    <property type="match status" value="1"/>
</dbReference>
<evidence type="ECO:0000256" key="2">
    <source>
        <dbReference type="ARBA" id="ARBA00022741"/>
    </source>
</evidence>